<name>A0AAJ6FP86_9LACO</name>
<dbReference type="RefSeq" id="WP_283534674.1">
    <property type="nucleotide sequence ID" value="NZ_CP123751.1"/>
</dbReference>
<sequence length="349" mass="38481">MKKTFKFGWLILAIGAVIAIVGAVFHGVKAVEFDGLKVQVVKKDRDIQKTYAKKEFDRIEIENGSGYFAPVDLDIRQGSDYSVSYSGSSRFEPKISYQNGTLKIIRGRNISGTVSFDFTDHRTKIDSKLVITVPENVKLSTLKVEGIYNNLDLEKLNVGVLELDLNHTKKLELNEVTAERTDVDTGIDAGQIINSKLNNGKLEFTAEADLDLVVSGGELNNIKVKTEGRGRVYYKDGLVLNGGSTQLADIEYGYEYSDDESDSEDVDDTEPSPDLDADTITVKGKYEIKNTNGAIRVGNVTVQGYRLTNKHGKNTLHDQQQTNGGTLEENADQADVLTLDNQTGENTVK</sequence>
<feature type="region of interest" description="Disordered" evidence="1">
    <location>
        <begin position="256"/>
        <end position="276"/>
    </location>
</feature>
<dbReference type="Gene3D" id="2.160.20.120">
    <property type="match status" value="1"/>
</dbReference>
<evidence type="ECO:0000256" key="1">
    <source>
        <dbReference type="SAM" id="MobiDB-lite"/>
    </source>
</evidence>
<evidence type="ECO:0000313" key="3">
    <source>
        <dbReference type="Proteomes" id="UP001238155"/>
    </source>
</evidence>
<feature type="region of interest" description="Disordered" evidence="1">
    <location>
        <begin position="311"/>
        <end position="349"/>
    </location>
</feature>
<accession>A0AAJ6FP86</accession>
<proteinExistence type="predicted"/>
<dbReference type="EMBL" id="CP123751">
    <property type="protein sequence ID" value="WHQ80084.1"/>
    <property type="molecule type" value="Genomic_DNA"/>
</dbReference>
<reference evidence="2" key="1">
    <citation type="submission" date="2023-04" db="EMBL/GenBank/DDBJ databases">
        <title>Four porcine-derived lactic acid bacteria strains analyses and their evaluation as potential probiotics based on genomics.</title>
        <authorList>
            <person name="Niu D."/>
        </authorList>
    </citation>
    <scope>NUCLEOTIDE SEQUENCE</scope>
    <source>
        <strain evidence="2">ZSB1</strain>
    </source>
</reference>
<protein>
    <recommendedName>
        <fullName evidence="4">Adhesin domain-containing protein</fullName>
    </recommendedName>
</protein>
<dbReference type="Proteomes" id="UP001238155">
    <property type="component" value="Chromosome"/>
</dbReference>
<gene>
    <name evidence="2" type="ORF">QFF56_09195</name>
</gene>
<organism evidence="2 3">
    <name type="scientific">Ligilactobacillus animalis</name>
    <dbReference type="NCBI Taxonomy" id="1605"/>
    <lineage>
        <taxon>Bacteria</taxon>
        <taxon>Bacillati</taxon>
        <taxon>Bacillota</taxon>
        <taxon>Bacilli</taxon>
        <taxon>Lactobacillales</taxon>
        <taxon>Lactobacillaceae</taxon>
        <taxon>Ligilactobacillus</taxon>
    </lineage>
</organism>
<feature type="compositionally biased region" description="Polar residues" evidence="1">
    <location>
        <begin position="339"/>
        <end position="349"/>
    </location>
</feature>
<dbReference type="AlphaFoldDB" id="A0AAJ6FP86"/>
<evidence type="ECO:0000313" key="2">
    <source>
        <dbReference type="EMBL" id="WHQ80084.1"/>
    </source>
</evidence>
<evidence type="ECO:0008006" key="4">
    <source>
        <dbReference type="Google" id="ProtNLM"/>
    </source>
</evidence>